<name>L1L8M3_9ACTN</name>
<keyword evidence="3" id="KW-1185">Reference proteome</keyword>
<organism evidence="2 3">
    <name type="scientific">Streptomyces ipomoeae 91-03</name>
    <dbReference type="NCBI Taxonomy" id="698759"/>
    <lineage>
        <taxon>Bacteria</taxon>
        <taxon>Bacillati</taxon>
        <taxon>Actinomycetota</taxon>
        <taxon>Actinomycetes</taxon>
        <taxon>Kitasatosporales</taxon>
        <taxon>Streptomycetaceae</taxon>
        <taxon>Streptomyces</taxon>
    </lineage>
</organism>
<dbReference type="AlphaFoldDB" id="L1L8M3"/>
<evidence type="ECO:0000313" key="2">
    <source>
        <dbReference type="EMBL" id="EKX68978.1"/>
    </source>
</evidence>
<sequence>MNGERKNPAPVRTGECAPGRGTRGDGGGPHKVFTMEDTDVRGLWFS</sequence>
<feature type="region of interest" description="Disordered" evidence="1">
    <location>
        <begin position="1"/>
        <end position="46"/>
    </location>
</feature>
<comment type="caution">
    <text evidence="2">The sequence shown here is derived from an EMBL/GenBank/DDBJ whole genome shotgun (WGS) entry which is preliminary data.</text>
</comment>
<reference evidence="2 3" key="1">
    <citation type="submission" date="2012-11" db="EMBL/GenBank/DDBJ databases">
        <authorList>
            <person name="Huguet-Tapia J.C."/>
            <person name="Durkin A.S."/>
            <person name="Pettis G.S."/>
            <person name="Badger J.H."/>
        </authorList>
    </citation>
    <scope>NUCLEOTIDE SEQUENCE [LARGE SCALE GENOMIC DNA]</scope>
    <source>
        <strain evidence="2 3">91-03</strain>
    </source>
</reference>
<evidence type="ECO:0000256" key="1">
    <source>
        <dbReference type="SAM" id="MobiDB-lite"/>
    </source>
</evidence>
<gene>
    <name evidence="2" type="ORF">STRIP9103_03761</name>
</gene>
<dbReference type="Proteomes" id="UP000010411">
    <property type="component" value="Unassembled WGS sequence"/>
</dbReference>
<dbReference type="EMBL" id="AEJC01000046">
    <property type="protein sequence ID" value="EKX68978.1"/>
    <property type="molecule type" value="Genomic_DNA"/>
</dbReference>
<evidence type="ECO:0000313" key="3">
    <source>
        <dbReference type="Proteomes" id="UP000010411"/>
    </source>
</evidence>
<protein>
    <submittedName>
        <fullName evidence="2">Uncharacterized protein</fullName>
    </submittedName>
</protein>
<accession>L1L8M3</accession>
<proteinExistence type="predicted"/>